<keyword evidence="2" id="KW-1185">Reference proteome</keyword>
<evidence type="ECO:0000313" key="1">
    <source>
        <dbReference type="EMBL" id="CAJ1949035.1"/>
    </source>
</evidence>
<dbReference type="Proteomes" id="UP001295423">
    <property type="component" value="Unassembled WGS sequence"/>
</dbReference>
<proteinExistence type="predicted"/>
<dbReference type="PANTHER" id="PTHR45661:SF3">
    <property type="entry name" value="IG-LIKE DOMAIN-CONTAINING PROTEIN"/>
    <property type="match status" value="1"/>
</dbReference>
<dbReference type="Pfam" id="PF13306">
    <property type="entry name" value="LRR_5"/>
    <property type="match status" value="3"/>
</dbReference>
<reference evidence="1" key="1">
    <citation type="submission" date="2023-08" db="EMBL/GenBank/DDBJ databases">
        <authorList>
            <person name="Audoor S."/>
            <person name="Bilcke G."/>
        </authorList>
    </citation>
    <scope>NUCLEOTIDE SEQUENCE</scope>
</reference>
<sequence length="605" mass="68143">MMILEDESQDLDQHRQMVASSEFRIEADEYEGNQDIREVVCREGVCHIDERAFKRCSSLEVLSLPSTLETVGKNAFSLCTSLRYVSIPDVQVHERHARLKHIGYGAFFGCLSLYDISIPSSVETIEDCTFNDCKSLAELDLQDGLVTIGERAFEGCRGLQQVHIPATVEAIKIRAFKGCISLTELTLQEGLKEIGDRVLEDCKSLERIKIPSTVSILHYSVFGQCSSLVDVTLQDGLQTIGSCAFKSCTSLRRIKIPSTVGVVGYSCFARCTSLRDVQMSSRLTFLGDLAFASCRALWAIHLPRSLGTIGAKAFKGCSNLITVEFEAGINSKIGQFVFEDCSSLTNISISPAMAFSFRDNGCFDGCENLHEIYGEEDEIAKATVDRFAQHPIHEKCYHASVTTTNELQEAITLRCNGDGHVQKDDYFEDAFGMTPFHLLLSSPTRRMDLLQVLLLDNFPTYILGRKDVFGMRATDYLLGSYWSEDTKSLMTLALKAWTMDRLELWGHEAWLEETSQQLDELLNEQNHQGRRETLVGNMCAAMERYERFEAASLLELWLWKMMMESTLPHHTESDLSHRPFYRIQCGASFIVPVVLGWLDKIAEEE</sequence>
<dbReference type="InterPro" id="IPR026906">
    <property type="entry name" value="LRR_5"/>
</dbReference>
<name>A0AAD2FQ38_9STRA</name>
<evidence type="ECO:0000313" key="2">
    <source>
        <dbReference type="Proteomes" id="UP001295423"/>
    </source>
</evidence>
<dbReference type="SUPFAM" id="SSF52058">
    <property type="entry name" value="L domain-like"/>
    <property type="match status" value="1"/>
</dbReference>
<dbReference type="InterPro" id="IPR053139">
    <property type="entry name" value="Surface_bspA-like"/>
</dbReference>
<comment type="caution">
    <text evidence="1">The sequence shown here is derived from an EMBL/GenBank/DDBJ whole genome shotgun (WGS) entry which is preliminary data.</text>
</comment>
<dbReference type="Gene3D" id="3.80.10.10">
    <property type="entry name" value="Ribonuclease Inhibitor"/>
    <property type="match status" value="3"/>
</dbReference>
<dbReference type="AlphaFoldDB" id="A0AAD2FQ38"/>
<organism evidence="1 2">
    <name type="scientific">Cylindrotheca closterium</name>
    <dbReference type="NCBI Taxonomy" id="2856"/>
    <lineage>
        <taxon>Eukaryota</taxon>
        <taxon>Sar</taxon>
        <taxon>Stramenopiles</taxon>
        <taxon>Ochrophyta</taxon>
        <taxon>Bacillariophyta</taxon>
        <taxon>Bacillariophyceae</taxon>
        <taxon>Bacillariophycidae</taxon>
        <taxon>Bacillariales</taxon>
        <taxon>Bacillariaceae</taxon>
        <taxon>Cylindrotheca</taxon>
    </lineage>
</organism>
<gene>
    <name evidence="1" type="ORF">CYCCA115_LOCUS11893</name>
</gene>
<dbReference type="PANTHER" id="PTHR45661">
    <property type="entry name" value="SURFACE ANTIGEN"/>
    <property type="match status" value="1"/>
</dbReference>
<dbReference type="EMBL" id="CAKOGP040001758">
    <property type="protein sequence ID" value="CAJ1949035.1"/>
    <property type="molecule type" value="Genomic_DNA"/>
</dbReference>
<dbReference type="InterPro" id="IPR032675">
    <property type="entry name" value="LRR_dom_sf"/>
</dbReference>
<accession>A0AAD2FQ38</accession>
<protein>
    <submittedName>
        <fullName evidence="1">Uncharacterized protein</fullName>
    </submittedName>
</protein>